<dbReference type="GO" id="GO:0003677">
    <property type="term" value="F:DNA binding"/>
    <property type="evidence" value="ECO:0007669"/>
    <property type="project" value="InterPro"/>
</dbReference>
<dbReference type="PROSITE" id="PS50943">
    <property type="entry name" value="HTH_CROC1"/>
    <property type="match status" value="1"/>
</dbReference>
<dbReference type="KEGG" id="ifn:GM661_01800"/>
<dbReference type="InterPro" id="IPR010982">
    <property type="entry name" value="Lambda_DNA-bd_dom_sf"/>
</dbReference>
<dbReference type="SMART" id="SM00530">
    <property type="entry name" value="HTH_XRE"/>
    <property type="match status" value="1"/>
</dbReference>
<dbReference type="AlphaFoldDB" id="A0A8A7KJ73"/>
<name>A0A8A7KJ73_9FIRM</name>
<proteinExistence type="predicted"/>
<organism evidence="2 3">
    <name type="scientific">Iocasia fonsfrigidae</name>
    <dbReference type="NCBI Taxonomy" id="2682810"/>
    <lineage>
        <taxon>Bacteria</taxon>
        <taxon>Bacillati</taxon>
        <taxon>Bacillota</taxon>
        <taxon>Clostridia</taxon>
        <taxon>Halanaerobiales</taxon>
        <taxon>Halanaerobiaceae</taxon>
        <taxon>Iocasia</taxon>
    </lineage>
</organism>
<dbReference type="CDD" id="cd00093">
    <property type="entry name" value="HTH_XRE"/>
    <property type="match status" value="1"/>
</dbReference>
<evidence type="ECO:0000259" key="1">
    <source>
        <dbReference type="PROSITE" id="PS50943"/>
    </source>
</evidence>
<dbReference type="SUPFAM" id="SSF47413">
    <property type="entry name" value="lambda repressor-like DNA-binding domains"/>
    <property type="match status" value="1"/>
</dbReference>
<evidence type="ECO:0000313" key="3">
    <source>
        <dbReference type="Proteomes" id="UP000665020"/>
    </source>
</evidence>
<sequence>MNLAKLKKLRVEKGFTQQEMAEKLGYKGKSGYCQLENGTVKMTLEQAKKIAEILGDDIEKIFF</sequence>
<dbReference type="Pfam" id="PF01381">
    <property type="entry name" value="HTH_3"/>
    <property type="match status" value="1"/>
</dbReference>
<gene>
    <name evidence="2" type="ORF">GM661_01800</name>
</gene>
<dbReference type="Proteomes" id="UP000665020">
    <property type="component" value="Chromosome"/>
</dbReference>
<dbReference type="Gene3D" id="1.10.260.40">
    <property type="entry name" value="lambda repressor-like DNA-binding domains"/>
    <property type="match status" value="1"/>
</dbReference>
<feature type="domain" description="HTH cro/C1-type" evidence="1">
    <location>
        <begin position="6"/>
        <end position="61"/>
    </location>
</feature>
<evidence type="ECO:0000313" key="2">
    <source>
        <dbReference type="EMBL" id="QTL99888.1"/>
    </source>
</evidence>
<reference evidence="2" key="1">
    <citation type="submission" date="2019-12" db="EMBL/GenBank/DDBJ databases">
        <authorList>
            <person name="zhang j."/>
            <person name="sun C.M."/>
        </authorList>
    </citation>
    <scope>NUCLEOTIDE SEQUENCE</scope>
    <source>
        <strain evidence="2">NS-1</strain>
    </source>
</reference>
<dbReference type="InterPro" id="IPR001387">
    <property type="entry name" value="Cro/C1-type_HTH"/>
</dbReference>
<keyword evidence="3" id="KW-1185">Reference proteome</keyword>
<accession>A0A8A7KJ73</accession>
<protein>
    <submittedName>
        <fullName evidence="2">Helix-turn-helix domain-containing protein</fullName>
    </submittedName>
</protein>
<dbReference type="EMBL" id="CP046640">
    <property type="protein sequence ID" value="QTL99888.1"/>
    <property type="molecule type" value="Genomic_DNA"/>
</dbReference>